<sequence length="180" mass="20412">MQFLKKKNRLYLAYYDLGGTPDMMGDRYHTALLLAPKNPDPKLKQSWIFDVKSTMTLEGPEWELRCAETRNRNFQLAALVLLGRIPEEVGGRAIEGMLRGVPVPAMDENPEWMCQHWVWKAIQRLAGEKLIEKLPSTPEALWRLGRTFAEDSGTPDLKKAVPTCDMNGRSINSEVAPLES</sequence>
<evidence type="ECO:0000313" key="2">
    <source>
        <dbReference type="Proteomes" id="UP000054279"/>
    </source>
</evidence>
<dbReference type="AlphaFoldDB" id="A0A0C9UCY1"/>
<protein>
    <submittedName>
        <fullName evidence="1">Unplaced genomic scaffold SPHSTscaffold_65, whole genome shotgun sequence</fullName>
    </submittedName>
</protein>
<dbReference type="Proteomes" id="UP000054279">
    <property type="component" value="Unassembled WGS sequence"/>
</dbReference>
<accession>A0A0C9UCY1</accession>
<dbReference type="OrthoDB" id="2679825at2759"/>
<name>A0A0C9UCY1_SPHS4</name>
<dbReference type="Pfam" id="PF21858">
    <property type="entry name" value="DUF6914"/>
    <property type="match status" value="1"/>
</dbReference>
<dbReference type="HOGENOM" id="CLU_095770_0_0_1"/>
<keyword evidence="2" id="KW-1185">Reference proteome</keyword>
<dbReference type="EMBL" id="KN837140">
    <property type="protein sequence ID" value="KIJ40953.1"/>
    <property type="molecule type" value="Genomic_DNA"/>
</dbReference>
<reference evidence="1 2" key="1">
    <citation type="submission" date="2014-06" db="EMBL/GenBank/DDBJ databases">
        <title>Evolutionary Origins and Diversification of the Mycorrhizal Mutualists.</title>
        <authorList>
            <consortium name="DOE Joint Genome Institute"/>
            <consortium name="Mycorrhizal Genomics Consortium"/>
            <person name="Kohler A."/>
            <person name="Kuo A."/>
            <person name="Nagy L.G."/>
            <person name="Floudas D."/>
            <person name="Copeland A."/>
            <person name="Barry K.W."/>
            <person name="Cichocki N."/>
            <person name="Veneault-Fourrey C."/>
            <person name="LaButti K."/>
            <person name="Lindquist E.A."/>
            <person name="Lipzen A."/>
            <person name="Lundell T."/>
            <person name="Morin E."/>
            <person name="Murat C."/>
            <person name="Riley R."/>
            <person name="Ohm R."/>
            <person name="Sun H."/>
            <person name="Tunlid A."/>
            <person name="Henrissat B."/>
            <person name="Grigoriev I.V."/>
            <person name="Hibbett D.S."/>
            <person name="Martin F."/>
        </authorList>
    </citation>
    <scope>NUCLEOTIDE SEQUENCE [LARGE SCALE GENOMIC DNA]</scope>
    <source>
        <strain evidence="1 2">SS14</strain>
    </source>
</reference>
<dbReference type="InterPro" id="IPR054208">
    <property type="entry name" value="DUF6914"/>
</dbReference>
<organism evidence="1 2">
    <name type="scientific">Sphaerobolus stellatus (strain SS14)</name>
    <dbReference type="NCBI Taxonomy" id="990650"/>
    <lineage>
        <taxon>Eukaryota</taxon>
        <taxon>Fungi</taxon>
        <taxon>Dikarya</taxon>
        <taxon>Basidiomycota</taxon>
        <taxon>Agaricomycotina</taxon>
        <taxon>Agaricomycetes</taxon>
        <taxon>Phallomycetidae</taxon>
        <taxon>Geastrales</taxon>
        <taxon>Sphaerobolaceae</taxon>
        <taxon>Sphaerobolus</taxon>
    </lineage>
</organism>
<gene>
    <name evidence="1" type="ORF">M422DRAFT_32067</name>
</gene>
<evidence type="ECO:0000313" key="1">
    <source>
        <dbReference type="EMBL" id="KIJ40953.1"/>
    </source>
</evidence>
<proteinExistence type="predicted"/>